<dbReference type="OMA" id="RTIQYQA"/>
<dbReference type="PANTHER" id="PTHR37540:SF10">
    <property type="entry name" value="SIGMA-70 REGION 2 FAMILY PROTEIN"/>
    <property type="match status" value="1"/>
</dbReference>
<gene>
    <name evidence="2" type="ORF">PISL3812_01007</name>
</gene>
<sequence>MTIQFIHSLHPHDAQNPKSQQRARAHAARVAHSRKRQFRLIEYNAANKNTSRKTGQQKKLPESKPFSRQTATTRDLPIVSNDLLIPSPVSQLASDRTDPFASSARSFTRDEHFLFDYFVQTIIPDESSRCGFALAVTPDDWRQLIQNEWMPFAVSRVDSLDSLFLHACRHLLVFQQLQQPDRWEYYMQLATKYKLACLRAVNEAISAGPSVLRNDATVATVVLLGFDEMALGDMATSKSHAQGALQIVEHNGGFQTLGLNGFLESLLYKLWGGLEDAPHGIIL</sequence>
<name>A0A0U1LLI9_TALIS</name>
<accession>A0A0U1LLI9</accession>
<evidence type="ECO:0000256" key="1">
    <source>
        <dbReference type="SAM" id="MobiDB-lite"/>
    </source>
</evidence>
<organism evidence="2 3">
    <name type="scientific">Talaromyces islandicus</name>
    <name type="common">Penicillium islandicum</name>
    <dbReference type="NCBI Taxonomy" id="28573"/>
    <lineage>
        <taxon>Eukaryota</taxon>
        <taxon>Fungi</taxon>
        <taxon>Dikarya</taxon>
        <taxon>Ascomycota</taxon>
        <taxon>Pezizomycotina</taxon>
        <taxon>Eurotiomycetes</taxon>
        <taxon>Eurotiomycetidae</taxon>
        <taxon>Eurotiales</taxon>
        <taxon>Trichocomaceae</taxon>
        <taxon>Talaromyces</taxon>
        <taxon>Talaromyces sect. Islandici</taxon>
    </lineage>
</organism>
<proteinExistence type="predicted"/>
<dbReference type="STRING" id="28573.A0A0U1LLI9"/>
<feature type="region of interest" description="Disordered" evidence="1">
    <location>
        <begin position="1"/>
        <end position="22"/>
    </location>
</feature>
<reference evidence="2 3" key="1">
    <citation type="submission" date="2015-04" db="EMBL/GenBank/DDBJ databases">
        <authorList>
            <person name="Syromyatnikov M.Y."/>
            <person name="Popov V.N."/>
        </authorList>
    </citation>
    <scope>NUCLEOTIDE SEQUENCE [LARGE SCALE GENOMIC DNA]</scope>
    <source>
        <strain evidence="2">WF-38-12</strain>
    </source>
</reference>
<dbReference type="PANTHER" id="PTHR37540">
    <property type="entry name" value="TRANSCRIPTION FACTOR (ACR-2), PUTATIVE-RELATED-RELATED"/>
    <property type="match status" value="1"/>
</dbReference>
<evidence type="ECO:0000313" key="2">
    <source>
        <dbReference type="EMBL" id="CRG83652.1"/>
    </source>
</evidence>
<dbReference type="InterPro" id="IPR021858">
    <property type="entry name" value="Fun_TF"/>
</dbReference>
<dbReference type="AlphaFoldDB" id="A0A0U1LLI9"/>
<dbReference type="Pfam" id="PF11951">
    <property type="entry name" value="Fungal_trans_2"/>
    <property type="match status" value="1"/>
</dbReference>
<dbReference type="Proteomes" id="UP000054383">
    <property type="component" value="Unassembled WGS sequence"/>
</dbReference>
<protein>
    <submittedName>
        <fullName evidence="2">Uncharacterized protein</fullName>
    </submittedName>
</protein>
<feature type="region of interest" description="Disordered" evidence="1">
    <location>
        <begin position="42"/>
        <end position="71"/>
    </location>
</feature>
<dbReference type="EMBL" id="CVMT01000001">
    <property type="protein sequence ID" value="CRG83652.1"/>
    <property type="molecule type" value="Genomic_DNA"/>
</dbReference>
<evidence type="ECO:0000313" key="3">
    <source>
        <dbReference type="Proteomes" id="UP000054383"/>
    </source>
</evidence>
<keyword evidence="3" id="KW-1185">Reference proteome</keyword>
<dbReference type="OrthoDB" id="5620at2759"/>